<protein>
    <submittedName>
        <fullName evidence="1">Uncharacterized protein</fullName>
    </submittedName>
</protein>
<name>F0QRT2_MYCSL</name>
<dbReference type="EMBL" id="CP002525">
    <property type="protein sequence ID" value="ADX98202.1"/>
    <property type="molecule type" value="Genomic_DNA"/>
</dbReference>
<accession>F0QRT2</accession>
<sequence length="171" mass="19598">MKALKVSLLSAFTVASLGGGYGLSKLIFKNYVPEEKVLWESVWLLEGGKEKLCWLKTKDNQEINNFENGTEGIKSKGPCFTSWAENLRIKDKKLKTEWWVRGGEKEKVVKEVLTQEVLLDDLSDIQKYPQFSQENKNTSFFEENCEFNENVEGSWIIVKCPKNPPTEPTKS</sequence>
<dbReference type="STRING" id="768700.MSU_0671"/>
<evidence type="ECO:0000313" key="2">
    <source>
        <dbReference type="Proteomes" id="UP000007484"/>
    </source>
</evidence>
<dbReference type="HOGENOM" id="CLU_113278_0_0_14"/>
<dbReference type="RefSeq" id="WP_013610045.1">
    <property type="nucleotide sequence ID" value="NC_015155.1"/>
</dbReference>
<dbReference type="KEGG" id="mss:MSU_0671"/>
<dbReference type="Proteomes" id="UP000007484">
    <property type="component" value="Chromosome"/>
</dbReference>
<keyword evidence="2" id="KW-1185">Reference proteome</keyword>
<dbReference type="AlphaFoldDB" id="F0QRT2"/>
<evidence type="ECO:0000313" key="1">
    <source>
        <dbReference type="EMBL" id="ADX98202.1"/>
    </source>
</evidence>
<organism evidence="1 2">
    <name type="scientific">Mycoplasma suis (strain Illinois)</name>
    <dbReference type="NCBI Taxonomy" id="768700"/>
    <lineage>
        <taxon>Bacteria</taxon>
        <taxon>Bacillati</taxon>
        <taxon>Mycoplasmatota</taxon>
        <taxon>Mollicutes</taxon>
        <taxon>Mycoplasmataceae</taxon>
        <taxon>Mycoplasma</taxon>
    </lineage>
</organism>
<gene>
    <name evidence="1" type="ordered locus">MSU_0671</name>
</gene>
<reference evidence="1 2" key="1">
    <citation type="journal article" date="2011" name="J. Bacteriol.">
        <title>Complete genome sequences of two hemotropic Mycoplasmas, Mycoplasma haemofelis strain Ohio2 and Mycoplasma suis strain Illinois.</title>
        <authorList>
            <person name="Messick J.B."/>
            <person name="Santos A.P."/>
            <person name="Guimaraes A.M."/>
        </authorList>
    </citation>
    <scope>NUCLEOTIDE SEQUENCE [LARGE SCALE GENOMIC DNA]</scope>
    <source>
        <strain evidence="1 2">Illinois</strain>
    </source>
</reference>
<proteinExistence type="predicted"/>